<evidence type="ECO:0000313" key="1">
    <source>
        <dbReference type="EMBL" id="PWJ13256.1"/>
    </source>
</evidence>
<dbReference type="InterPro" id="IPR018511">
    <property type="entry name" value="Hemolysin-typ_Ca-bd_CS"/>
</dbReference>
<name>A0A2Y9C2Z4_9RHOB</name>
<dbReference type="InterPro" id="IPR011049">
    <property type="entry name" value="Serralysin-like_metalloprot_C"/>
</dbReference>
<dbReference type="AlphaFoldDB" id="A0A2Y9C2Z4"/>
<evidence type="ECO:0008006" key="5">
    <source>
        <dbReference type="Google" id="ProtNLM"/>
    </source>
</evidence>
<evidence type="ECO:0000313" key="4">
    <source>
        <dbReference type="Proteomes" id="UP000251571"/>
    </source>
</evidence>
<dbReference type="EMBL" id="QGDJ01000014">
    <property type="protein sequence ID" value="PWJ13256.1"/>
    <property type="molecule type" value="Genomic_DNA"/>
</dbReference>
<dbReference type="SUPFAM" id="SSF51120">
    <property type="entry name" value="beta-Roll"/>
    <property type="match status" value="1"/>
</dbReference>
<organism evidence="2 4">
    <name type="scientific">Jannaschia seohaensis</name>
    <dbReference type="NCBI Taxonomy" id="475081"/>
    <lineage>
        <taxon>Bacteria</taxon>
        <taxon>Pseudomonadati</taxon>
        <taxon>Pseudomonadota</taxon>
        <taxon>Alphaproteobacteria</taxon>
        <taxon>Rhodobacterales</taxon>
        <taxon>Roseobacteraceae</taxon>
        <taxon>Jannaschia</taxon>
    </lineage>
</organism>
<proteinExistence type="predicted"/>
<dbReference type="Pfam" id="PF00353">
    <property type="entry name" value="HemolysinCabind"/>
    <property type="match status" value="2"/>
</dbReference>
<dbReference type="PROSITE" id="PS00330">
    <property type="entry name" value="HEMOLYSIN_CALCIUM"/>
    <property type="match status" value="1"/>
</dbReference>
<dbReference type="Proteomes" id="UP000251571">
    <property type="component" value="Unassembled WGS sequence"/>
</dbReference>
<dbReference type="EMBL" id="UETC01000014">
    <property type="protein sequence ID" value="SSA50582.1"/>
    <property type="molecule type" value="Genomic_DNA"/>
</dbReference>
<dbReference type="Proteomes" id="UP000245839">
    <property type="component" value="Unassembled WGS sequence"/>
</dbReference>
<reference evidence="1 3" key="2">
    <citation type="submission" date="2018-03" db="EMBL/GenBank/DDBJ databases">
        <title>Genomic Encyclopedia of Archaeal and Bacterial Type Strains, Phase II (KMG-II): from individual species to whole genera.</title>
        <authorList>
            <person name="Goeker M."/>
        </authorList>
    </citation>
    <scope>NUCLEOTIDE SEQUENCE [LARGE SCALE GENOMIC DNA]</scope>
    <source>
        <strain evidence="1 3">DSM 25227</strain>
    </source>
</reference>
<accession>A0A2Y9C2Z4</accession>
<reference evidence="2 4" key="1">
    <citation type="submission" date="2016-10" db="EMBL/GenBank/DDBJ databases">
        <authorList>
            <person name="Cai Z."/>
        </authorList>
    </citation>
    <scope>NUCLEOTIDE SEQUENCE [LARGE SCALE GENOMIC DNA]</scope>
    <source>
        <strain evidence="2 4">DSM 25227</strain>
    </source>
</reference>
<dbReference type="InterPro" id="IPR001343">
    <property type="entry name" value="Hemolysn_Ca-bd"/>
</dbReference>
<dbReference type="Gene3D" id="2.150.10.10">
    <property type="entry name" value="Serralysin-like metalloprotease, C-terminal"/>
    <property type="match status" value="1"/>
</dbReference>
<keyword evidence="3" id="KW-1185">Reference proteome</keyword>
<dbReference type="GO" id="GO:0005509">
    <property type="term" value="F:calcium ion binding"/>
    <property type="evidence" value="ECO:0007669"/>
    <property type="project" value="InterPro"/>
</dbReference>
<evidence type="ECO:0000313" key="3">
    <source>
        <dbReference type="Proteomes" id="UP000245839"/>
    </source>
</evidence>
<sequence>MIPTTVNSPNPLIDGNPDIAALADGRAAIAYQSRRADDEFDIMLRLREADGSLGPETRLDGDWTRARVPEATTLSDGSILLTWTADVSSAEGLRSQVLAQRFDAETGLGFSGVFVVADRAVEAGRFVDISVTARPEGGFVANLTQEVDADTVFAVDPRSSRFPDRFTRVEFDADDALFPSETGRAHEIPLADGGRATIANIKAWDQADRVLIASPDDEPYSGINYGILPRYERNLTWEYVDTSDDGGWRVPLLVDVDRRIVALDDGTAVLVVDNPILSPGPNFASLHAFILDREEPAYWQDYKYPAITFIPEDRIRREPMESYDVAPLDGGGFAAVWSDGADIRAQLFNAEGAPIGDNYVVAATDFPEARPSVTQLSDGDLLFGWQQNRDGDVDVLAREVAYTDMAEGTYTVVGVPFLEVEGEIVGVPRAEETLRAAGEVDTNYGIAGFEAQWFRRLPENSEWEAISGATELTYTLGAADIGHVIKLEGTVFGKTGLETPFQEEFQADGQLAEIGPAAQVVQRVVEIEGSAMPGATLMARAMLVDPDGPIVGPYFYQWFRDDAPIPGGFRPTYTVTPDDAGAELTVTIRFESEPGERETVEAEPLKIAGDPSPDDDLIIGSDGADRLDGLAGADTIDGGGGDDVLIANGADVMTGGSGADVFAFVLGADPGPARIADFVSIGPEADRIAIDDRFLGLGDGSVQPRPVSWPEIRDALAAARLDWSATDASRTEFVMSLEMGGSAGAVTVATVVGADGGPIDLGLENVLIF</sequence>
<dbReference type="Gene3D" id="2.60.40.2700">
    <property type="match status" value="2"/>
</dbReference>
<dbReference type="RefSeq" id="WP_170125507.1">
    <property type="nucleotide sequence ID" value="NZ_QGDJ01000014.1"/>
</dbReference>
<evidence type="ECO:0000313" key="2">
    <source>
        <dbReference type="EMBL" id="SSA50582.1"/>
    </source>
</evidence>
<protein>
    <recommendedName>
        <fullName evidence="5">Hemolysin type calcium-binding protein</fullName>
    </recommendedName>
</protein>
<gene>
    <name evidence="1" type="ORF">BCF38_11418</name>
    <name evidence="2" type="ORF">SAMN05421539_11418</name>
</gene>